<dbReference type="AlphaFoldDB" id="U5QM58"/>
<dbReference type="GO" id="GO:0032259">
    <property type="term" value="P:methylation"/>
    <property type="evidence" value="ECO:0007669"/>
    <property type="project" value="UniProtKB-KW"/>
</dbReference>
<dbReference type="EMBL" id="CP003587">
    <property type="protein sequence ID" value="AGY59958.1"/>
    <property type="molecule type" value="Genomic_DNA"/>
</dbReference>
<evidence type="ECO:0000313" key="3">
    <source>
        <dbReference type="Proteomes" id="UP000017396"/>
    </source>
</evidence>
<dbReference type="OrthoDB" id="9801692at2"/>
<proteinExistence type="predicted"/>
<sequence>MGSSKCRPLAGCALAVVLLAGAVQIAPSARAEQVASASTEQLLRAAIASPNRSEKARDRDRYRHPLETLTFLGLRPEMTVIELWPGGGWYTALLAPVLAERGKLIVTSFDPNGPKDSELTAMARSLNTKLASDPKTFGRVQTVVIAPPTNLTLGADSSADMVLTFRNIHNWAAENYDDKVFAAAFKVLKSGGIFGVEEHRARAGVPEAASVRSGYMPEDYVIKKVEAAGFKFVAKSEINANPKDTKDYPGGVWSLPPTLTLGEKNRDKYLAIGESDRMTLKFVKP</sequence>
<dbReference type="InterPro" id="IPR016980">
    <property type="entry name" value="S-AdoMet-dep_MeTrfase_Alr7345"/>
</dbReference>
<evidence type="ECO:0000313" key="2">
    <source>
        <dbReference type="EMBL" id="AGY59958.1"/>
    </source>
</evidence>
<gene>
    <name evidence="2" type="ORF">GKIL_3712</name>
</gene>
<keyword evidence="3" id="KW-1185">Reference proteome</keyword>
<feature type="signal peptide" evidence="1">
    <location>
        <begin position="1"/>
        <end position="31"/>
    </location>
</feature>
<dbReference type="KEGG" id="glj:GKIL_3712"/>
<feature type="chain" id="PRO_5004664078" evidence="1">
    <location>
        <begin position="32"/>
        <end position="285"/>
    </location>
</feature>
<dbReference type="STRING" id="1183438.GKIL_3712"/>
<dbReference type="eggNOG" id="COG4798">
    <property type="taxonomic scope" value="Bacteria"/>
</dbReference>
<dbReference type="HOGENOM" id="CLU_072291_0_0_3"/>
<dbReference type="PATRIC" id="fig|1183438.3.peg.3648"/>
<evidence type="ECO:0000256" key="1">
    <source>
        <dbReference type="SAM" id="SignalP"/>
    </source>
</evidence>
<name>U5QM58_GLOK1</name>
<dbReference type="InterPro" id="IPR029063">
    <property type="entry name" value="SAM-dependent_MTases_sf"/>
</dbReference>
<protein>
    <submittedName>
        <fullName evidence="2">Methyltransferase</fullName>
    </submittedName>
</protein>
<dbReference type="Gene3D" id="3.40.50.150">
    <property type="entry name" value="Vaccinia Virus protein VP39"/>
    <property type="match status" value="1"/>
</dbReference>
<dbReference type="RefSeq" id="WP_023175274.1">
    <property type="nucleotide sequence ID" value="NC_022600.1"/>
</dbReference>
<keyword evidence="1" id="KW-0732">Signal</keyword>
<keyword evidence="2" id="KW-0489">Methyltransferase</keyword>
<organism evidence="2 3">
    <name type="scientific">Gloeobacter kilaueensis (strain ATCC BAA-2537 / CCAP 1431/1 / ULC 316 / JS1)</name>
    <dbReference type="NCBI Taxonomy" id="1183438"/>
    <lineage>
        <taxon>Bacteria</taxon>
        <taxon>Bacillati</taxon>
        <taxon>Cyanobacteriota</taxon>
        <taxon>Cyanophyceae</taxon>
        <taxon>Gloeobacterales</taxon>
        <taxon>Gloeobacteraceae</taxon>
        <taxon>Gloeobacter</taxon>
    </lineage>
</organism>
<dbReference type="GO" id="GO:0008168">
    <property type="term" value="F:methyltransferase activity"/>
    <property type="evidence" value="ECO:0007669"/>
    <property type="project" value="UniProtKB-KW"/>
</dbReference>
<accession>U5QM58</accession>
<keyword evidence="2" id="KW-0808">Transferase</keyword>
<reference evidence="2 3" key="1">
    <citation type="journal article" date="2013" name="PLoS ONE">
        <title>Cultivation and Complete Genome Sequencing of Gloeobacter kilaueensis sp. nov., from a Lava Cave in Kilauea Caldera, Hawai'i.</title>
        <authorList>
            <person name="Saw J.H."/>
            <person name="Schatz M."/>
            <person name="Brown M.V."/>
            <person name="Kunkel D.D."/>
            <person name="Foster J.S."/>
            <person name="Shick H."/>
            <person name="Christensen S."/>
            <person name="Hou S."/>
            <person name="Wan X."/>
            <person name="Donachie S.P."/>
        </authorList>
    </citation>
    <scope>NUCLEOTIDE SEQUENCE [LARGE SCALE GENOMIC DNA]</scope>
    <source>
        <strain evidence="3">JS</strain>
    </source>
</reference>
<dbReference type="PIRSF" id="PIRSF031679">
    <property type="entry name" value="Mtase_Alr7345_prd"/>
    <property type="match status" value="1"/>
</dbReference>
<dbReference type="SUPFAM" id="SSF53335">
    <property type="entry name" value="S-adenosyl-L-methionine-dependent methyltransferases"/>
    <property type="match status" value="1"/>
</dbReference>
<dbReference type="Proteomes" id="UP000017396">
    <property type="component" value="Chromosome"/>
</dbReference>